<proteinExistence type="predicted"/>
<dbReference type="InterPro" id="IPR011249">
    <property type="entry name" value="Metalloenz_LuxS/M16"/>
</dbReference>
<reference evidence="2 3" key="1">
    <citation type="submission" date="2018-08" db="EMBL/GenBank/DDBJ databases">
        <title>The first complete genome of Treponema rectale (CHPAT), a commensal spirochete of the bovine rectum.</title>
        <authorList>
            <person name="Staton G.J."/>
            <person name="Clegg S.R."/>
            <person name="Carter S.D."/>
            <person name="Radford A.D."/>
            <person name="Darby A."/>
            <person name="Hall N."/>
            <person name="Birtles R.J."/>
            <person name="Evans N.J."/>
        </authorList>
    </citation>
    <scope>NUCLEOTIDE SEQUENCE [LARGE SCALE GENOMIC DNA]</scope>
    <source>
        <strain evidence="2 3">CHPA</strain>
    </source>
</reference>
<feature type="domain" description="Peptidase M16 C-terminal" evidence="1">
    <location>
        <begin position="187"/>
        <end position="361"/>
    </location>
</feature>
<evidence type="ECO:0000259" key="1">
    <source>
        <dbReference type="Pfam" id="PF05193"/>
    </source>
</evidence>
<dbReference type="GO" id="GO:0046872">
    <property type="term" value="F:metal ion binding"/>
    <property type="evidence" value="ECO:0007669"/>
    <property type="project" value="InterPro"/>
</dbReference>
<sequence length="429" mass="49647">MIFCLSERRNTMLKHDYGHLGCPFYEEVLDNGMTVVILPSKNKLKSATIYIAQGGFLHSQQISTSKIPFGSAYYLMHMILPESLKDYFKKEGVLASSTLDYSYVCYSFNTLGDIYAPVKKLMGRIAKPCYEEKDIEAFKENERNVSLLREKDALETSKRGCLNNLYLSSPIRYGYIPSFDDGIRIHASALKKYQDMYYSPKNVTLFIATNEDPHAVLEEVKKLPPLHSSQFEEQPFTYDEVYTQVNQEFTKKVMDTPHSYLTYGIKMPARANIYEKYGDLAFAFYQILLKTIVLENDEFKDNLTNLRATLVSTSFKEGGEDSYILLSFQTEDEVSLIHFLTNYFARLDKKVSNSDFKKIQEETYAYAIRQLVLPNQAVDAFSKTYANHIPYTSLVHRVTRLTFNIYRRFLEEFKTFKKAVCFVQKGNVL</sequence>
<dbReference type="EMBL" id="CP031517">
    <property type="protein sequence ID" value="QOS39281.1"/>
    <property type="molecule type" value="Genomic_DNA"/>
</dbReference>
<dbReference type="SUPFAM" id="SSF63411">
    <property type="entry name" value="LuxS/MPP-like metallohydrolase"/>
    <property type="match status" value="1"/>
</dbReference>
<organism evidence="2 3">
    <name type="scientific">Treponema rectale</name>
    <dbReference type="NCBI Taxonomy" id="744512"/>
    <lineage>
        <taxon>Bacteria</taxon>
        <taxon>Pseudomonadati</taxon>
        <taxon>Spirochaetota</taxon>
        <taxon>Spirochaetia</taxon>
        <taxon>Spirochaetales</taxon>
        <taxon>Treponemataceae</taxon>
        <taxon>Treponema</taxon>
    </lineage>
</organism>
<dbReference type="KEGG" id="trc:DYE49_01965"/>
<accession>A0A7M1XKF4</accession>
<evidence type="ECO:0000313" key="2">
    <source>
        <dbReference type="EMBL" id="QOS39281.1"/>
    </source>
</evidence>
<protein>
    <submittedName>
        <fullName evidence="2">Insulinase family protein</fullName>
    </submittedName>
</protein>
<dbReference type="Proteomes" id="UP000593591">
    <property type="component" value="Chromosome"/>
</dbReference>
<gene>
    <name evidence="2" type="ORF">DYE49_01965</name>
</gene>
<dbReference type="Gene3D" id="3.30.830.10">
    <property type="entry name" value="Metalloenzyme, LuxS/M16 peptidase-like"/>
    <property type="match status" value="1"/>
</dbReference>
<name>A0A7M1XKF4_9SPIR</name>
<evidence type="ECO:0000313" key="3">
    <source>
        <dbReference type="Proteomes" id="UP000593591"/>
    </source>
</evidence>
<dbReference type="InterPro" id="IPR007863">
    <property type="entry name" value="Peptidase_M16_C"/>
</dbReference>
<dbReference type="Pfam" id="PF05193">
    <property type="entry name" value="Peptidase_M16_C"/>
    <property type="match status" value="1"/>
</dbReference>
<dbReference type="AlphaFoldDB" id="A0A7M1XKF4"/>